<accession>G5AFJ2</accession>
<dbReference type="InterPro" id="IPR013122">
    <property type="entry name" value="PKD1_2_channel"/>
</dbReference>
<name>G5AFJ2_PHYSP</name>
<dbReference type="GO" id="GO:0005509">
    <property type="term" value="F:calcium ion binding"/>
    <property type="evidence" value="ECO:0007669"/>
    <property type="project" value="InterPro"/>
</dbReference>
<dbReference type="PRINTS" id="PR01433">
    <property type="entry name" value="POLYCYSTIN2"/>
</dbReference>
<feature type="transmembrane region" description="Helical" evidence="5">
    <location>
        <begin position="398"/>
        <end position="421"/>
    </location>
</feature>
<keyword evidence="4 5" id="KW-0472">Membrane</keyword>
<evidence type="ECO:0000256" key="1">
    <source>
        <dbReference type="ARBA" id="ARBA00004141"/>
    </source>
</evidence>
<dbReference type="Gene3D" id="1.10.287.70">
    <property type="match status" value="1"/>
</dbReference>
<feature type="transmembrane region" description="Helical" evidence="5">
    <location>
        <begin position="222"/>
        <end position="243"/>
    </location>
</feature>
<evidence type="ECO:0000256" key="2">
    <source>
        <dbReference type="ARBA" id="ARBA00022692"/>
    </source>
</evidence>
<dbReference type="PANTHER" id="PTHR10877:SF183">
    <property type="entry name" value="AT14535P-RELATED"/>
    <property type="match status" value="1"/>
</dbReference>
<feature type="non-terminal residue" evidence="7">
    <location>
        <position position="448"/>
    </location>
</feature>
<reference evidence="7 8" key="1">
    <citation type="journal article" date="2006" name="Science">
        <title>Phytophthora genome sequences uncover evolutionary origins and mechanisms of pathogenesis.</title>
        <authorList>
            <person name="Tyler B.M."/>
            <person name="Tripathy S."/>
            <person name="Zhang X."/>
            <person name="Dehal P."/>
            <person name="Jiang R.H."/>
            <person name="Aerts A."/>
            <person name="Arredondo F.D."/>
            <person name="Baxter L."/>
            <person name="Bensasson D."/>
            <person name="Beynon J.L."/>
            <person name="Chapman J."/>
            <person name="Damasceno C.M."/>
            <person name="Dorrance A.E."/>
            <person name="Dou D."/>
            <person name="Dickerman A.W."/>
            <person name="Dubchak I.L."/>
            <person name="Garbelotto M."/>
            <person name="Gijzen M."/>
            <person name="Gordon S.G."/>
            <person name="Govers F."/>
            <person name="Grunwald N.J."/>
            <person name="Huang W."/>
            <person name="Ivors K.L."/>
            <person name="Jones R.W."/>
            <person name="Kamoun S."/>
            <person name="Krampis K."/>
            <person name="Lamour K.H."/>
            <person name="Lee M.K."/>
            <person name="McDonald W.H."/>
            <person name="Medina M."/>
            <person name="Meijer H.J."/>
            <person name="Nordberg E.K."/>
            <person name="Maclean D.J."/>
            <person name="Ospina-Giraldo M.D."/>
            <person name="Morris P.F."/>
            <person name="Phuntumart V."/>
            <person name="Putnam N.H."/>
            <person name="Rash S."/>
            <person name="Rose J.K."/>
            <person name="Sakihama Y."/>
            <person name="Salamov A.A."/>
            <person name="Savidor A."/>
            <person name="Scheuring C.F."/>
            <person name="Smith B.M."/>
            <person name="Sobral B.W."/>
            <person name="Terry A."/>
            <person name="Torto-Alalibo T.A."/>
            <person name="Win J."/>
            <person name="Xu Z."/>
            <person name="Zhang H."/>
            <person name="Grigoriev I.V."/>
            <person name="Rokhsar D.S."/>
            <person name="Boore J.L."/>
        </authorList>
    </citation>
    <scope>NUCLEOTIDE SEQUENCE [LARGE SCALE GENOMIC DNA]</scope>
    <source>
        <strain evidence="7 8">P6497</strain>
    </source>
</reference>
<evidence type="ECO:0000256" key="3">
    <source>
        <dbReference type="ARBA" id="ARBA00022989"/>
    </source>
</evidence>
<proteinExistence type="predicted"/>
<dbReference type="PANTHER" id="PTHR10877">
    <property type="entry name" value="POLYCYSTIN FAMILY MEMBER"/>
    <property type="match status" value="1"/>
</dbReference>
<keyword evidence="8" id="KW-1185">Reference proteome</keyword>
<protein>
    <recommendedName>
        <fullName evidence="6">Polycystin cation channel PKD1/PKD2 domain-containing protein</fullName>
    </recommendedName>
</protein>
<dbReference type="GeneID" id="20652916"/>
<feature type="transmembrane region" description="Helical" evidence="5">
    <location>
        <begin position="335"/>
        <end position="358"/>
    </location>
</feature>
<evidence type="ECO:0000313" key="8">
    <source>
        <dbReference type="Proteomes" id="UP000002640"/>
    </source>
</evidence>
<dbReference type="InParanoid" id="G5AFJ2"/>
<feature type="non-terminal residue" evidence="7">
    <location>
        <position position="1"/>
    </location>
</feature>
<sequence length="448" mass="49711">VLFSHIPTSRMYAEAYSLSSVLASSGGDAVTASSPMKFSYIGQLSDVFDWLNNSLVPSVFVTQDQNGFDLDSKDFARVGLFNKGLGGVIIEVYRRTESDCAPNTYLYDLYETCHQGSITRFSYILFFSLDATEASQALDEWKSEDNWINNATDRAVISVLTYNGELEGYVVTELTLTLDQGGFVTPTSLVRPTISIPYGSSSSYASDVLWRKKANRPSGREMVLRLFSLFSVEVVLSVFYVLWGTIVGLLNDPDFQDAIHNYADPFKADDVGETEGINALLDVMGDLKTIAHYTAALRAVGAVVTALLCLQILNRFRFHPQLNILTRTVASALKQFGAFFVVFIVIFMGFAIIGSMIFGDQAKEFSSLTNSMRSCINIIFGQFDLDCIEDIPFSVVFFWGYMIVVGIVLLNLMLAIVLDAYDQVSKESYKKASNLKLANRVISICYDV</sequence>
<dbReference type="OMA" id="SEDNWIN"/>
<dbReference type="EMBL" id="JH159165">
    <property type="protein sequence ID" value="EGZ05982.1"/>
    <property type="molecule type" value="Genomic_DNA"/>
</dbReference>
<keyword evidence="3 5" id="KW-1133">Transmembrane helix</keyword>
<evidence type="ECO:0000256" key="4">
    <source>
        <dbReference type="ARBA" id="ARBA00023136"/>
    </source>
</evidence>
<feature type="domain" description="Polycystin cation channel PKD1/PKD2" evidence="6">
    <location>
        <begin position="286"/>
        <end position="424"/>
    </location>
</feature>
<feature type="transmembrane region" description="Helical" evidence="5">
    <location>
        <begin position="290"/>
        <end position="314"/>
    </location>
</feature>
<dbReference type="RefSeq" id="XP_009538843.1">
    <property type="nucleotide sequence ID" value="XM_009540548.1"/>
</dbReference>
<dbReference type="InterPro" id="IPR051223">
    <property type="entry name" value="Polycystin"/>
</dbReference>
<keyword evidence="2 5" id="KW-0812">Transmembrane</keyword>
<dbReference type="GO" id="GO:0016020">
    <property type="term" value="C:membrane"/>
    <property type="evidence" value="ECO:0007669"/>
    <property type="project" value="UniProtKB-SubCell"/>
</dbReference>
<gene>
    <name evidence="7" type="ORF">PHYSODRAFT_450148</name>
</gene>
<dbReference type="KEGG" id="psoj:PHYSODRAFT_450148"/>
<dbReference type="Proteomes" id="UP000002640">
    <property type="component" value="Unassembled WGS sequence"/>
</dbReference>
<dbReference type="AlphaFoldDB" id="G5AFJ2"/>
<evidence type="ECO:0000259" key="6">
    <source>
        <dbReference type="Pfam" id="PF08016"/>
    </source>
</evidence>
<comment type="subcellular location">
    <subcellularLocation>
        <location evidence="1">Membrane</location>
        <topology evidence="1">Multi-pass membrane protein</topology>
    </subcellularLocation>
</comment>
<organism evidence="7 8">
    <name type="scientific">Phytophthora sojae (strain P6497)</name>
    <name type="common">Soybean stem and root rot agent</name>
    <name type="synonym">Phytophthora megasperma f. sp. glycines</name>
    <dbReference type="NCBI Taxonomy" id="1094619"/>
    <lineage>
        <taxon>Eukaryota</taxon>
        <taxon>Sar</taxon>
        <taxon>Stramenopiles</taxon>
        <taxon>Oomycota</taxon>
        <taxon>Peronosporomycetes</taxon>
        <taxon>Peronosporales</taxon>
        <taxon>Peronosporaceae</taxon>
        <taxon>Phytophthora</taxon>
    </lineage>
</organism>
<dbReference type="InterPro" id="IPR003915">
    <property type="entry name" value="PKD_2"/>
</dbReference>
<dbReference type="Pfam" id="PF08016">
    <property type="entry name" value="PKD_channel"/>
    <property type="match status" value="1"/>
</dbReference>
<evidence type="ECO:0000313" key="7">
    <source>
        <dbReference type="EMBL" id="EGZ05982.1"/>
    </source>
</evidence>
<evidence type="ECO:0000256" key="5">
    <source>
        <dbReference type="SAM" id="Phobius"/>
    </source>
</evidence>